<feature type="compositionally biased region" description="Polar residues" evidence="3">
    <location>
        <begin position="213"/>
        <end position="223"/>
    </location>
</feature>
<dbReference type="InterPro" id="IPR046347">
    <property type="entry name" value="bZIP_sf"/>
</dbReference>
<keyword evidence="2" id="KW-0539">Nucleus</keyword>
<evidence type="ECO:0000256" key="2">
    <source>
        <dbReference type="ARBA" id="ARBA00023242"/>
    </source>
</evidence>
<organism evidence="4 5">
    <name type="scientific">Cyphellophora attinorum</name>
    <dbReference type="NCBI Taxonomy" id="1664694"/>
    <lineage>
        <taxon>Eukaryota</taxon>
        <taxon>Fungi</taxon>
        <taxon>Dikarya</taxon>
        <taxon>Ascomycota</taxon>
        <taxon>Pezizomycotina</taxon>
        <taxon>Eurotiomycetes</taxon>
        <taxon>Chaetothyriomycetidae</taxon>
        <taxon>Chaetothyriales</taxon>
        <taxon>Cyphellophoraceae</taxon>
        <taxon>Cyphellophora</taxon>
    </lineage>
</organism>
<feature type="compositionally biased region" description="Basic and acidic residues" evidence="3">
    <location>
        <begin position="49"/>
        <end position="75"/>
    </location>
</feature>
<name>A0A0N1P3Z1_9EURO</name>
<feature type="region of interest" description="Disordered" evidence="3">
    <location>
        <begin position="195"/>
        <end position="233"/>
    </location>
</feature>
<dbReference type="GO" id="GO:0090575">
    <property type="term" value="C:RNA polymerase II transcription regulator complex"/>
    <property type="evidence" value="ECO:0007669"/>
    <property type="project" value="TreeGrafter"/>
</dbReference>
<evidence type="ECO:0000256" key="3">
    <source>
        <dbReference type="SAM" id="MobiDB-lite"/>
    </source>
</evidence>
<comment type="subcellular location">
    <subcellularLocation>
        <location evidence="1">Nucleus</location>
    </subcellularLocation>
</comment>
<dbReference type="AlphaFoldDB" id="A0A0N1P3Z1"/>
<evidence type="ECO:0000313" key="4">
    <source>
        <dbReference type="EMBL" id="KPI44894.1"/>
    </source>
</evidence>
<keyword evidence="5" id="KW-1185">Reference proteome</keyword>
<gene>
    <name evidence="4" type="ORF">AB675_2660</name>
</gene>
<dbReference type="Proteomes" id="UP000038010">
    <property type="component" value="Unassembled WGS sequence"/>
</dbReference>
<dbReference type="VEuPathDB" id="FungiDB:AB675_2660"/>
<dbReference type="EMBL" id="LFJN01000002">
    <property type="protein sequence ID" value="KPI44894.1"/>
    <property type="molecule type" value="Genomic_DNA"/>
</dbReference>
<dbReference type="GO" id="GO:0000976">
    <property type="term" value="F:transcription cis-regulatory region binding"/>
    <property type="evidence" value="ECO:0007669"/>
    <property type="project" value="InterPro"/>
</dbReference>
<feature type="region of interest" description="Disordered" evidence="3">
    <location>
        <begin position="1"/>
        <end position="87"/>
    </location>
</feature>
<dbReference type="GeneID" id="28734531"/>
<reference evidence="4 5" key="1">
    <citation type="submission" date="2015-06" db="EMBL/GenBank/DDBJ databases">
        <title>Draft genome of the ant-associated black yeast Phialophora attae CBS 131958.</title>
        <authorList>
            <person name="Moreno L.F."/>
            <person name="Stielow B.J."/>
            <person name="de Hoog S."/>
            <person name="Vicente V.A."/>
            <person name="Weiss V.A."/>
            <person name="de Vries M."/>
            <person name="Cruz L.M."/>
            <person name="Souza E.M."/>
        </authorList>
    </citation>
    <scope>NUCLEOTIDE SEQUENCE [LARGE SCALE GENOMIC DNA]</scope>
    <source>
        <strain evidence="4 5">CBS 131958</strain>
    </source>
</reference>
<dbReference type="CDD" id="cd14688">
    <property type="entry name" value="bZIP_YAP"/>
    <property type="match status" value="1"/>
</dbReference>
<feature type="compositionally biased region" description="Polar residues" evidence="3">
    <location>
        <begin position="12"/>
        <end position="26"/>
    </location>
</feature>
<dbReference type="PANTHER" id="PTHR40621">
    <property type="entry name" value="TRANSCRIPTION FACTOR KAPC-RELATED"/>
    <property type="match status" value="1"/>
</dbReference>
<evidence type="ECO:0000256" key="1">
    <source>
        <dbReference type="ARBA" id="ARBA00004123"/>
    </source>
</evidence>
<dbReference type="InterPro" id="IPR050936">
    <property type="entry name" value="AP-1-like"/>
</dbReference>
<dbReference type="RefSeq" id="XP_018004857.1">
    <property type="nucleotide sequence ID" value="XM_018142651.1"/>
</dbReference>
<comment type="caution">
    <text evidence="4">The sequence shown here is derived from an EMBL/GenBank/DDBJ whole genome shotgun (WGS) entry which is preliminary data.</text>
</comment>
<dbReference type="SUPFAM" id="SSF57959">
    <property type="entry name" value="Leucine zipper domain"/>
    <property type="match status" value="1"/>
</dbReference>
<evidence type="ECO:0000313" key="5">
    <source>
        <dbReference type="Proteomes" id="UP000038010"/>
    </source>
</evidence>
<sequence length="382" mass="42808">MAGMGIPPGAENWNTPQDYTSMNGQNGMVDPNQASMGYLRGFPAMQKKTTRDGQPAKRRGPKPDSKPAQTRRQELNRQAQRTHRERKEQYIKALELELSRLREVYMAESATTASQIEQRDMVIQDQRRENEALRQILAANGISFDNELENRKIAMGMPIKRDISNSLSPIPMSVKPHPYSNVVTAPSSTVGYSPLRDGSAYTNGGSLSVGHSPGTTQHSNSPNGPEVNEYSPMPHIKQENQGVPAQLWARTYMPRSRRILGGLEPTYEHKVPDYKDIQTLNNLLNLSQVIRDTHQIDGGQVTPVMALQCLRGHRNYGTLTKTDVLRMIDSIKGNVRCYGFGAVMEDFELRDALSSIFAEKPETYEGFDDDGYDVDDINDMYA</sequence>
<protein>
    <recommendedName>
        <fullName evidence="6">BZIP domain-containing protein</fullName>
    </recommendedName>
</protein>
<evidence type="ECO:0008006" key="6">
    <source>
        <dbReference type="Google" id="ProtNLM"/>
    </source>
</evidence>
<dbReference type="STRING" id="1664694.A0A0N1P3Z1"/>
<dbReference type="OrthoDB" id="2590011at2759"/>
<accession>A0A0N1P3Z1</accession>
<dbReference type="Gene3D" id="1.20.5.170">
    <property type="match status" value="1"/>
</dbReference>
<dbReference type="PANTHER" id="PTHR40621:SF6">
    <property type="entry name" value="AP-1-LIKE TRANSCRIPTION FACTOR YAP1-RELATED"/>
    <property type="match status" value="1"/>
</dbReference>
<dbReference type="GO" id="GO:0001228">
    <property type="term" value="F:DNA-binding transcription activator activity, RNA polymerase II-specific"/>
    <property type="evidence" value="ECO:0007669"/>
    <property type="project" value="TreeGrafter"/>
</dbReference>
<proteinExistence type="predicted"/>